<dbReference type="EMBL" id="CABVJB010000002">
    <property type="protein sequence ID" value="VVP75044.1"/>
    <property type="molecule type" value="Genomic_DNA"/>
</dbReference>
<evidence type="ECO:0000313" key="2">
    <source>
        <dbReference type="Proteomes" id="UP000325565"/>
    </source>
</evidence>
<protein>
    <submittedName>
        <fullName evidence="1">Uncharacterized protein</fullName>
    </submittedName>
</protein>
<sequence length="222" mass="25564">MDPLFKYLPSKYLDAFIGKGEVLFRSLSYYSNYEEMQVRGDPYEGKRVFKPVGGLELTNTTTGKTSQFHGTFESTVQDHEIFVFCMSKVFSPELAREFKSDVCVEITEPAYLISKIRSALRLRKWVKQGRLLHDSVDYYSPETEPLAEWAVPERMVMRKTTDYTDQAEYRLAFARGNALQVENVAIQIKADQDITQPTLDGHPQHTLKLGNLKKLCKVHRIV</sequence>
<reference evidence="1 2" key="1">
    <citation type="submission" date="2019-09" db="EMBL/GenBank/DDBJ databases">
        <authorList>
            <person name="Chandra G."/>
            <person name="Truman W A."/>
        </authorList>
    </citation>
    <scope>NUCLEOTIDE SEQUENCE [LARGE SCALE GENOMIC DNA]</scope>
    <source>
        <strain evidence="1">PS922</strain>
    </source>
</reference>
<evidence type="ECO:0000313" key="1">
    <source>
        <dbReference type="EMBL" id="VVP75044.1"/>
    </source>
</evidence>
<gene>
    <name evidence="1" type="ORF">PS922_01253</name>
</gene>
<accession>A0A5E7RM37</accession>
<proteinExistence type="predicted"/>
<dbReference type="Proteomes" id="UP000325565">
    <property type="component" value="Unassembled WGS sequence"/>
</dbReference>
<dbReference type="AlphaFoldDB" id="A0A5E7RM37"/>
<name>A0A5E7RM37_PSEFL</name>
<organism evidence="1 2">
    <name type="scientific">Pseudomonas fluorescens</name>
    <dbReference type="NCBI Taxonomy" id="294"/>
    <lineage>
        <taxon>Bacteria</taxon>
        <taxon>Pseudomonadati</taxon>
        <taxon>Pseudomonadota</taxon>
        <taxon>Gammaproteobacteria</taxon>
        <taxon>Pseudomonadales</taxon>
        <taxon>Pseudomonadaceae</taxon>
        <taxon>Pseudomonas</taxon>
    </lineage>
</organism>